<evidence type="ECO:0000256" key="1">
    <source>
        <dbReference type="ARBA" id="ARBA00004141"/>
    </source>
</evidence>
<comment type="similarity">
    <text evidence="2">Belongs to the GDT1 family.</text>
</comment>
<accession>A0A812YHT7</accession>
<dbReference type="Pfam" id="PF01169">
    <property type="entry name" value="GDT1"/>
    <property type="match status" value="2"/>
</dbReference>
<keyword evidence="12" id="KW-1185">Reference proteome</keyword>
<evidence type="ECO:0000256" key="2">
    <source>
        <dbReference type="ARBA" id="ARBA00009190"/>
    </source>
</evidence>
<evidence type="ECO:0000256" key="5">
    <source>
        <dbReference type="ARBA" id="ARBA00022989"/>
    </source>
</evidence>
<evidence type="ECO:0000313" key="12">
    <source>
        <dbReference type="Proteomes" id="UP000601435"/>
    </source>
</evidence>
<reference evidence="11" key="1">
    <citation type="submission" date="2021-02" db="EMBL/GenBank/DDBJ databases">
        <authorList>
            <person name="Dougan E. K."/>
            <person name="Rhodes N."/>
            <person name="Thang M."/>
            <person name="Chan C."/>
        </authorList>
    </citation>
    <scope>NUCLEOTIDE SEQUENCE</scope>
</reference>
<keyword evidence="5 9" id="KW-1133">Transmembrane helix</keyword>
<gene>
    <name evidence="11" type="ORF">SNEC2469_LOCUS22899</name>
</gene>
<keyword evidence="3 7" id="KW-0728">SH3 domain</keyword>
<comment type="caution">
    <text evidence="11">The sequence shown here is derived from an EMBL/GenBank/DDBJ whole genome shotgun (WGS) entry which is preliminary data.</text>
</comment>
<dbReference type="GO" id="GO:0046873">
    <property type="term" value="F:metal ion transmembrane transporter activity"/>
    <property type="evidence" value="ECO:0007669"/>
    <property type="project" value="InterPro"/>
</dbReference>
<dbReference type="InterPro" id="IPR036028">
    <property type="entry name" value="SH3-like_dom_sf"/>
</dbReference>
<evidence type="ECO:0000256" key="3">
    <source>
        <dbReference type="ARBA" id="ARBA00022443"/>
    </source>
</evidence>
<feature type="compositionally biased region" description="Basic and acidic residues" evidence="8">
    <location>
        <begin position="945"/>
        <end position="956"/>
    </location>
</feature>
<dbReference type="Gene3D" id="2.30.30.40">
    <property type="entry name" value="SH3 Domains"/>
    <property type="match status" value="1"/>
</dbReference>
<feature type="region of interest" description="Disordered" evidence="8">
    <location>
        <begin position="1213"/>
        <end position="1288"/>
    </location>
</feature>
<dbReference type="GO" id="GO:0016020">
    <property type="term" value="C:membrane"/>
    <property type="evidence" value="ECO:0007669"/>
    <property type="project" value="UniProtKB-SubCell"/>
</dbReference>
<evidence type="ECO:0000256" key="7">
    <source>
        <dbReference type="PROSITE-ProRule" id="PRU00192"/>
    </source>
</evidence>
<dbReference type="PANTHER" id="PTHR12608:SF1">
    <property type="entry name" value="TRANSMEMBRANE PROTEIN 165"/>
    <property type="match status" value="1"/>
</dbReference>
<organism evidence="11 12">
    <name type="scientific">Symbiodinium necroappetens</name>
    <dbReference type="NCBI Taxonomy" id="1628268"/>
    <lineage>
        <taxon>Eukaryota</taxon>
        <taxon>Sar</taxon>
        <taxon>Alveolata</taxon>
        <taxon>Dinophyceae</taxon>
        <taxon>Suessiales</taxon>
        <taxon>Symbiodiniaceae</taxon>
        <taxon>Symbiodinium</taxon>
    </lineage>
</organism>
<evidence type="ECO:0000256" key="8">
    <source>
        <dbReference type="SAM" id="MobiDB-lite"/>
    </source>
</evidence>
<dbReference type="PROSITE" id="PS50002">
    <property type="entry name" value="SH3"/>
    <property type="match status" value="2"/>
</dbReference>
<feature type="domain" description="SH3" evidence="10">
    <location>
        <begin position="1454"/>
        <end position="1515"/>
    </location>
</feature>
<feature type="region of interest" description="Disordered" evidence="8">
    <location>
        <begin position="945"/>
        <end position="964"/>
    </location>
</feature>
<dbReference type="InterPro" id="IPR036869">
    <property type="entry name" value="J_dom_sf"/>
</dbReference>
<name>A0A812YHT7_9DINO</name>
<evidence type="ECO:0000256" key="4">
    <source>
        <dbReference type="ARBA" id="ARBA00022692"/>
    </source>
</evidence>
<dbReference type="SUPFAM" id="SSF50044">
    <property type="entry name" value="SH3-domain"/>
    <property type="match status" value="1"/>
</dbReference>
<sequence>MEGPRSTRNGFLRREPGVDEPSCAQPNEELEVLRTNCILVGRDLLAPLVESTYTPTRCMHCMPASGALLRQVLRTGLLECEELCEQDTGCRGFDYDTIRGLCRTFGICPSSARTNQNGCQWTIYDQPSEGLSNLAHVREQNTSLTVLQADVDALAVDSSSRLTLAASQQQKPAKTSTMYRSLSDDFNVVLRSFSVVAVAELFDKTWFVALICAMNYGKSRAFIGAYVALVVHVLLAAALGVAIAQLFSVTVLCFTTATVFLLLALAYLTEFLRAGSDDDVIQERTGEAKEALQDQGGKTEQAWKDIVLRVFIAVFVAEWGDRTQVAMVTLHSSAPWIPVCIGSMIAFLVLTLSAVLSTESTTSLFEVNASSTTRRPQQAVAISDAVEPVSDTLIAAFVLLTSLVVCLCVDGGAAAVVNVRAPIIASTTVQKANASARILIRDGDSVSALAEATCHHLQSVGAGGCQQGELTDIQESLRTLTEDFSKVSPGEQILKQLHLGWDLLLTHRAPEEARLHFVTVLSRFPKSRYLLRELAAASTLAFVLPRAGDSNVLHWGHNGTWAHASPPSSTGLAEAFDGWEAYSMIRFHPPFMFLSEEEPELLAVHMPSHGFFPCGEIRPTDSNVGLLGLVYEHRLRHDKLLIELLRSKNLISNAIAQGALVAYDRVLGAAERVEGGFLRPTDEHWHSLYPFHNRRLYVHPSPRLALPALTPYPELQIRLLHSQAPPSKRSSRAGGFLATGGVLVVDDLLTQDALLQLRSFAELSTIWYQERPHYLGAGFSTGFASPLLSQIAEELRGLLADVLCDLPLANVWAFKYDDESETGIDLHADAAAVNVNLWITPDEVNLDNSSGGLVIFDASVDEHSSSFESFNQMDSDKNRLLSDLLGESEYANITANAAKNTITTLPGESERAAGDALTAFDRPQQSLVNKFPLIVFAMGCFASKKPDPAKNDQEERLPEDDEETNQLIEAIAQRIVGIRAKAEDYSAQLQAQVAEIENSKLGILEEQPVRVNGVVTVGYEPESSTPEVPLLEAREGQEIEILVREMGGWAYCRRIGDKTPGWLPADRIAELAQLIADHEVGDAEGLLNLKLGDVVEIYTTWRHIRKLPRKIVGVASLSLSMCRSGLGPAMAEKISSSSSSSSSGSSSGSNTKASMQARIAEKMAQRDNAENAWMGWICPCGGKNLTMKARCTVCGAVKPLSAHQRGVGQAAAAIERARLPSRSRSKSLCRPKRRSHSHQRHRDQSHHRQRGHRDHRHRGRDKSSSSSSSSGGLVAQDKPEDVTDAKREAMQHIQDIKEMTDGQEKQKAFRKLLREWHPDKNPERVKMATEVFQFLQKVVSRHYSGWAQCRLWTGPQLPGSTNDRQIGWLTDAYLQDNRSEAMLASKWHRLVLQALEEVVAYAVQLETYLAQAKPEDRSADPEWMEKCMQFCLYLGTELQQITDALSQHGLSQNAAGKYATASCEVVGNSEHELSVAQGARVLVIDADNADWIWCRAEDGFSEGWVPRSFLEMEPGSPADAVTKDTFTVQAYLS</sequence>
<dbReference type="PANTHER" id="PTHR12608">
    <property type="entry name" value="TRANSMEMBRANE PROTEIN HTP-1 RELATED"/>
    <property type="match status" value="1"/>
</dbReference>
<dbReference type="SUPFAM" id="SSF46565">
    <property type="entry name" value="Chaperone J-domain"/>
    <property type="match status" value="1"/>
</dbReference>
<proteinExistence type="inferred from homology"/>
<evidence type="ECO:0000256" key="6">
    <source>
        <dbReference type="ARBA" id="ARBA00023136"/>
    </source>
</evidence>
<feature type="domain" description="SH3" evidence="10">
    <location>
        <begin position="1008"/>
        <end position="1073"/>
    </location>
</feature>
<feature type="transmembrane region" description="Helical" evidence="9">
    <location>
        <begin position="393"/>
        <end position="417"/>
    </location>
</feature>
<dbReference type="CDD" id="cd06257">
    <property type="entry name" value="DnaJ"/>
    <property type="match status" value="1"/>
</dbReference>
<feature type="region of interest" description="Disordered" evidence="8">
    <location>
        <begin position="1132"/>
        <end position="1156"/>
    </location>
</feature>
<comment type="subcellular location">
    <subcellularLocation>
        <location evidence="1">Membrane</location>
        <topology evidence="1">Multi-pass membrane protein</topology>
    </subcellularLocation>
</comment>
<dbReference type="OrthoDB" id="191389at2759"/>
<keyword evidence="4 9" id="KW-0812">Transmembrane</keyword>
<feature type="transmembrane region" description="Helical" evidence="9">
    <location>
        <begin position="223"/>
        <end position="243"/>
    </location>
</feature>
<feature type="compositionally biased region" description="Low complexity" evidence="8">
    <location>
        <begin position="1135"/>
        <end position="1149"/>
    </location>
</feature>
<dbReference type="Proteomes" id="UP000601435">
    <property type="component" value="Unassembled WGS sequence"/>
</dbReference>
<evidence type="ECO:0000313" key="11">
    <source>
        <dbReference type="EMBL" id="CAE7781481.1"/>
    </source>
</evidence>
<feature type="compositionally biased region" description="Basic residues" evidence="8">
    <location>
        <begin position="1219"/>
        <end position="1260"/>
    </location>
</feature>
<evidence type="ECO:0000256" key="9">
    <source>
        <dbReference type="SAM" id="Phobius"/>
    </source>
</evidence>
<protein>
    <recommendedName>
        <fullName evidence="10">SH3 domain-containing protein</fullName>
    </recommendedName>
</protein>
<dbReference type="InterPro" id="IPR001452">
    <property type="entry name" value="SH3_domain"/>
</dbReference>
<feature type="compositionally biased region" description="Basic and acidic residues" evidence="8">
    <location>
        <begin position="1277"/>
        <end position="1288"/>
    </location>
</feature>
<keyword evidence="6 9" id="KW-0472">Membrane</keyword>
<evidence type="ECO:0000259" key="10">
    <source>
        <dbReference type="PROSITE" id="PS50002"/>
    </source>
</evidence>
<feature type="transmembrane region" description="Helical" evidence="9">
    <location>
        <begin position="336"/>
        <end position="356"/>
    </location>
</feature>
<feature type="transmembrane region" description="Helical" evidence="9">
    <location>
        <begin position="249"/>
        <end position="268"/>
    </location>
</feature>
<feature type="region of interest" description="Disordered" evidence="8">
    <location>
        <begin position="1"/>
        <end position="23"/>
    </location>
</feature>
<dbReference type="EMBL" id="CAJNJA010042197">
    <property type="protein sequence ID" value="CAE7781481.1"/>
    <property type="molecule type" value="Genomic_DNA"/>
</dbReference>
<dbReference type="SMART" id="SM00326">
    <property type="entry name" value="SH3"/>
    <property type="match status" value="2"/>
</dbReference>
<dbReference type="InterPro" id="IPR001623">
    <property type="entry name" value="DnaJ_domain"/>
</dbReference>
<dbReference type="Gene3D" id="1.10.287.110">
    <property type="entry name" value="DnaJ domain"/>
    <property type="match status" value="1"/>
</dbReference>
<dbReference type="InterPro" id="IPR001727">
    <property type="entry name" value="GDT1-like"/>
</dbReference>